<keyword evidence="9" id="KW-0445">Lipid transport</keyword>
<evidence type="ECO:0000256" key="4">
    <source>
        <dbReference type="ARBA" id="ARBA00022692"/>
    </source>
</evidence>
<comment type="subcellular location">
    <subcellularLocation>
        <location evidence="1">Cell membrane</location>
        <topology evidence="1">Multi-pass membrane protein</topology>
    </subcellularLocation>
</comment>
<evidence type="ECO:0000313" key="14">
    <source>
        <dbReference type="EMBL" id="KTT25943.1"/>
    </source>
</evidence>
<dbReference type="NCBIfam" id="TIGR02203">
    <property type="entry name" value="MsbA_lipidA"/>
    <property type="match status" value="1"/>
</dbReference>
<dbReference type="Gene3D" id="1.20.1560.10">
    <property type="entry name" value="ABC transporter type 1, transmembrane domain"/>
    <property type="match status" value="1"/>
</dbReference>
<dbReference type="SUPFAM" id="SSF90123">
    <property type="entry name" value="ABC transporter transmembrane region"/>
    <property type="match status" value="1"/>
</dbReference>
<keyword evidence="8 11" id="KW-1133">Transmembrane helix</keyword>
<gene>
    <name evidence="14" type="ORF">NS331_04295</name>
</gene>
<dbReference type="InterPro" id="IPR036640">
    <property type="entry name" value="ABC1_TM_sf"/>
</dbReference>
<dbReference type="Pfam" id="PF00664">
    <property type="entry name" value="ABC_membrane"/>
    <property type="match status" value="1"/>
</dbReference>
<dbReference type="GO" id="GO:0005886">
    <property type="term" value="C:plasma membrane"/>
    <property type="evidence" value="ECO:0007669"/>
    <property type="project" value="UniProtKB-SubCell"/>
</dbReference>
<dbReference type="FunFam" id="3.40.50.300:FF:000221">
    <property type="entry name" value="Multidrug ABC transporter ATP-binding protein"/>
    <property type="match status" value="1"/>
</dbReference>
<dbReference type="InterPro" id="IPR011917">
    <property type="entry name" value="ABC_transpr_lipidA"/>
</dbReference>
<reference evidence="14 15" key="1">
    <citation type="journal article" date="2016" name="Front. Microbiol.">
        <title>Genomic Resource of Rice Seed Associated Bacteria.</title>
        <authorList>
            <person name="Midha S."/>
            <person name="Bansal K."/>
            <person name="Sharma S."/>
            <person name="Kumar N."/>
            <person name="Patil P.P."/>
            <person name="Chaudhry V."/>
            <person name="Patil P.B."/>
        </authorList>
    </citation>
    <scope>NUCLEOTIDE SEQUENCE [LARGE SCALE GENOMIC DNA]</scope>
    <source>
        <strain evidence="14 15">NS331</strain>
    </source>
</reference>
<evidence type="ECO:0000256" key="8">
    <source>
        <dbReference type="ARBA" id="ARBA00022989"/>
    </source>
</evidence>
<proteinExistence type="predicted"/>
<evidence type="ECO:0000259" key="13">
    <source>
        <dbReference type="PROSITE" id="PS50929"/>
    </source>
</evidence>
<keyword evidence="10 11" id="KW-0472">Membrane</keyword>
<evidence type="ECO:0000256" key="10">
    <source>
        <dbReference type="ARBA" id="ARBA00023136"/>
    </source>
</evidence>
<keyword evidence="7" id="KW-1278">Translocase</keyword>
<keyword evidence="2" id="KW-0813">Transport</keyword>
<comment type="caution">
    <text evidence="14">The sequence shown here is derived from an EMBL/GenBank/DDBJ whole genome shotgun (WGS) entry which is preliminary data.</text>
</comment>
<dbReference type="GO" id="GO:0015421">
    <property type="term" value="F:ABC-type oligopeptide transporter activity"/>
    <property type="evidence" value="ECO:0007669"/>
    <property type="project" value="TreeGrafter"/>
</dbReference>
<evidence type="ECO:0000256" key="2">
    <source>
        <dbReference type="ARBA" id="ARBA00022448"/>
    </source>
</evidence>
<dbReference type="InterPro" id="IPR003593">
    <property type="entry name" value="AAA+_ATPase"/>
</dbReference>
<feature type="transmembrane region" description="Helical" evidence="11">
    <location>
        <begin position="31"/>
        <end position="53"/>
    </location>
</feature>
<dbReference type="InterPro" id="IPR003439">
    <property type="entry name" value="ABC_transporter-like_ATP-bd"/>
</dbReference>
<dbReference type="Proteomes" id="UP000072741">
    <property type="component" value="Unassembled WGS sequence"/>
</dbReference>
<dbReference type="GO" id="GO:0034040">
    <property type="term" value="F:ATPase-coupled lipid transmembrane transporter activity"/>
    <property type="evidence" value="ECO:0007669"/>
    <property type="project" value="InterPro"/>
</dbReference>
<evidence type="ECO:0000256" key="9">
    <source>
        <dbReference type="ARBA" id="ARBA00023055"/>
    </source>
</evidence>
<organism evidence="14 15">
    <name type="scientific">Pseudacidovorax intermedius</name>
    <dbReference type="NCBI Taxonomy" id="433924"/>
    <lineage>
        <taxon>Bacteria</taxon>
        <taxon>Pseudomonadati</taxon>
        <taxon>Pseudomonadota</taxon>
        <taxon>Betaproteobacteria</taxon>
        <taxon>Burkholderiales</taxon>
        <taxon>Comamonadaceae</taxon>
        <taxon>Pseudacidovorax</taxon>
    </lineage>
</organism>
<accession>A0A147H7L5</accession>
<dbReference type="Gene3D" id="3.40.50.300">
    <property type="entry name" value="P-loop containing nucleotide triphosphate hydrolases"/>
    <property type="match status" value="1"/>
</dbReference>
<dbReference type="GO" id="GO:0005524">
    <property type="term" value="F:ATP binding"/>
    <property type="evidence" value="ECO:0007669"/>
    <property type="project" value="UniProtKB-KW"/>
</dbReference>
<dbReference type="InterPro" id="IPR039421">
    <property type="entry name" value="Type_1_exporter"/>
</dbReference>
<dbReference type="PANTHER" id="PTHR43394:SF1">
    <property type="entry name" value="ATP-BINDING CASSETTE SUB-FAMILY B MEMBER 10, MITOCHONDRIAL"/>
    <property type="match status" value="1"/>
</dbReference>
<evidence type="ECO:0000256" key="7">
    <source>
        <dbReference type="ARBA" id="ARBA00022967"/>
    </source>
</evidence>
<dbReference type="InterPro" id="IPR027417">
    <property type="entry name" value="P-loop_NTPase"/>
</dbReference>
<keyword evidence="5" id="KW-0547">Nucleotide-binding</keyword>
<feature type="transmembrane region" description="Helical" evidence="11">
    <location>
        <begin position="73"/>
        <end position="94"/>
    </location>
</feature>
<dbReference type="InterPro" id="IPR011527">
    <property type="entry name" value="ABC1_TM_dom"/>
</dbReference>
<dbReference type="EMBL" id="LDSL01000030">
    <property type="protein sequence ID" value="KTT25943.1"/>
    <property type="molecule type" value="Genomic_DNA"/>
</dbReference>
<feature type="domain" description="ABC transporter" evidence="12">
    <location>
        <begin position="348"/>
        <end position="581"/>
    </location>
</feature>
<keyword evidence="6 14" id="KW-0067">ATP-binding</keyword>
<evidence type="ECO:0000259" key="12">
    <source>
        <dbReference type="PROSITE" id="PS50893"/>
    </source>
</evidence>
<evidence type="ECO:0000313" key="15">
    <source>
        <dbReference type="Proteomes" id="UP000072741"/>
    </source>
</evidence>
<evidence type="ECO:0000256" key="11">
    <source>
        <dbReference type="SAM" id="Phobius"/>
    </source>
</evidence>
<sequence length="593" mass="64146">MSSSPADAAARAPLTRRLARLMTWFGGSRRWWVLAVGMSVLAAITEPLMPALLKPLLDRGFARGQLALWTVPTAIIGLFAVRGVAQFVSQYALARIANEGMQRMRGVLFERLLAAELGLFARQSASALSNTIVYEVQTGAMLLVQALLSISRDGFTVVALLFYLVYLNWKLTLVVAVLVPGVSWIMKALSRRLYRLTLMGQQATDDLAYVVEENVLAHRMVRLHGAQAGQSGRFDRLSHSLNRLAVKSTIASAAMTPLTQLFAAVALSVVVMIALWQSGDQGLTVGGFVAYITAMLMIIAPIRRLADMANPITRGLAALERGLGLMDGTPVETDGRFEMARAQGRVELHGVQVRYREDAGMALEDIDLHIAPGEVVALVGPSGSGKTTLVNLLPRFVQPTAGRVTLDGHDVADWRLHSLRRQFALVSQDVVMLNDTLAANVALGADAVDRDRVLRCVEAANLAPHVARLPQGIDTLLGHNATELSGGQRQRLAIARALYRDAPVLLLDEATSALDTESERLVQEALQRLMEGRTTLIVAHRLSTIQHADRIVVMDRGRIVEQGSHAQLMALDGLYARLQAPRAPSSSAAAAAG</sequence>
<keyword evidence="4 11" id="KW-0812">Transmembrane</keyword>
<dbReference type="RefSeq" id="WP_058640767.1">
    <property type="nucleotide sequence ID" value="NZ_LDSL01000030.1"/>
</dbReference>
<dbReference type="CDD" id="cd18552">
    <property type="entry name" value="ABC_6TM_MsbA_like"/>
    <property type="match status" value="1"/>
</dbReference>
<keyword evidence="3" id="KW-1003">Cell membrane</keyword>
<keyword evidence="15" id="KW-1185">Reference proteome</keyword>
<feature type="transmembrane region" description="Helical" evidence="11">
    <location>
        <begin position="282"/>
        <end position="302"/>
    </location>
</feature>
<dbReference type="Pfam" id="PF00005">
    <property type="entry name" value="ABC_tran"/>
    <property type="match status" value="1"/>
</dbReference>
<evidence type="ECO:0000256" key="5">
    <source>
        <dbReference type="ARBA" id="ARBA00022741"/>
    </source>
</evidence>
<dbReference type="PATRIC" id="fig|433924.3.peg.2719"/>
<dbReference type="InterPro" id="IPR017871">
    <property type="entry name" value="ABC_transporter-like_CS"/>
</dbReference>
<protein>
    <submittedName>
        <fullName evidence="14">Lipid transporter ATP-binding/permease</fullName>
    </submittedName>
</protein>
<evidence type="ECO:0000256" key="1">
    <source>
        <dbReference type="ARBA" id="ARBA00004651"/>
    </source>
</evidence>
<dbReference type="PROSITE" id="PS00211">
    <property type="entry name" value="ABC_TRANSPORTER_1"/>
    <property type="match status" value="1"/>
</dbReference>
<dbReference type="GO" id="GO:0016887">
    <property type="term" value="F:ATP hydrolysis activity"/>
    <property type="evidence" value="ECO:0007669"/>
    <property type="project" value="InterPro"/>
</dbReference>
<dbReference type="SMART" id="SM00382">
    <property type="entry name" value="AAA"/>
    <property type="match status" value="1"/>
</dbReference>
<feature type="domain" description="ABC transmembrane type-1" evidence="13">
    <location>
        <begin position="33"/>
        <end position="314"/>
    </location>
</feature>
<dbReference type="PROSITE" id="PS50893">
    <property type="entry name" value="ABC_TRANSPORTER_2"/>
    <property type="match status" value="1"/>
</dbReference>
<dbReference type="AlphaFoldDB" id="A0A147H7L5"/>
<dbReference type="SUPFAM" id="SSF52540">
    <property type="entry name" value="P-loop containing nucleoside triphosphate hydrolases"/>
    <property type="match status" value="1"/>
</dbReference>
<dbReference type="PANTHER" id="PTHR43394">
    <property type="entry name" value="ATP-DEPENDENT PERMEASE MDL1, MITOCHONDRIAL"/>
    <property type="match status" value="1"/>
</dbReference>
<feature type="transmembrane region" description="Helical" evidence="11">
    <location>
        <begin position="250"/>
        <end position="276"/>
    </location>
</feature>
<name>A0A147H7L5_9BURK</name>
<evidence type="ECO:0000256" key="3">
    <source>
        <dbReference type="ARBA" id="ARBA00022475"/>
    </source>
</evidence>
<evidence type="ECO:0000256" key="6">
    <source>
        <dbReference type="ARBA" id="ARBA00022840"/>
    </source>
</evidence>
<dbReference type="PROSITE" id="PS50929">
    <property type="entry name" value="ABC_TM1F"/>
    <property type="match status" value="1"/>
</dbReference>